<dbReference type="AlphaFoldDB" id="A0A080WJG0"/>
<proteinExistence type="predicted"/>
<dbReference type="GeneID" id="71777179"/>
<dbReference type="InParanoid" id="A0A080WJG0"/>
<dbReference type="EMBL" id="GG700649">
    <property type="protein sequence ID" value="KFL60797.1"/>
    <property type="molecule type" value="Genomic_DNA"/>
</dbReference>
<protein>
    <submittedName>
        <fullName evidence="1">Uncharacterized protein</fullName>
    </submittedName>
</protein>
<accession>A0A080WJG0</accession>
<dbReference type="HOGENOM" id="CLU_1662067_0_0_1"/>
<keyword evidence="2" id="KW-1185">Reference proteome</keyword>
<name>A0A080WJG0_TRIRC</name>
<organism evidence="1 2">
    <name type="scientific">Trichophyton rubrum (strain ATCC MYA-4607 / CBS 118892)</name>
    <name type="common">Athlete's foot fungus</name>
    <dbReference type="NCBI Taxonomy" id="559305"/>
    <lineage>
        <taxon>Eukaryota</taxon>
        <taxon>Fungi</taxon>
        <taxon>Dikarya</taxon>
        <taxon>Ascomycota</taxon>
        <taxon>Pezizomycotina</taxon>
        <taxon>Eurotiomycetes</taxon>
        <taxon>Eurotiomycetidae</taxon>
        <taxon>Onygenales</taxon>
        <taxon>Arthrodermataceae</taxon>
        <taxon>Trichophyton</taxon>
    </lineage>
</organism>
<dbReference type="Proteomes" id="UP000008864">
    <property type="component" value="Unassembled WGS sequence"/>
</dbReference>
<reference evidence="2" key="1">
    <citation type="journal article" date="2012" name="MBio">
        <title>Comparative genome analysis of Trichophyton rubrum and related dermatophytes reveals candidate genes involved in infection.</title>
        <authorList>
            <person name="Martinez D.A."/>
            <person name="Oliver B.G."/>
            <person name="Graeser Y."/>
            <person name="Goldberg J.M."/>
            <person name="Li W."/>
            <person name="Martinez-Rossi N.M."/>
            <person name="Monod M."/>
            <person name="Shelest E."/>
            <person name="Barton R.C."/>
            <person name="Birch E."/>
            <person name="Brakhage A.A."/>
            <person name="Chen Z."/>
            <person name="Gurr S.J."/>
            <person name="Heiman D."/>
            <person name="Heitman J."/>
            <person name="Kosti I."/>
            <person name="Rossi A."/>
            <person name="Saif S."/>
            <person name="Samalova M."/>
            <person name="Saunders C.W."/>
            <person name="Shea T."/>
            <person name="Summerbell R.C."/>
            <person name="Xu J."/>
            <person name="Young S."/>
            <person name="Zeng Q."/>
            <person name="Birren B.W."/>
            <person name="Cuomo C.A."/>
            <person name="White T.C."/>
        </authorList>
    </citation>
    <scope>NUCLEOTIDE SEQUENCE [LARGE SCALE GENOMIC DNA]</scope>
    <source>
        <strain evidence="2">ATCC MYA-4607 / CBS 118892</strain>
    </source>
</reference>
<evidence type="ECO:0000313" key="2">
    <source>
        <dbReference type="Proteomes" id="UP000008864"/>
    </source>
</evidence>
<dbReference type="RefSeq" id="XP_047605596.1">
    <property type="nucleotide sequence ID" value="XM_047750867.1"/>
</dbReference>
<gene>
    <name evidence="1" type="ORF">TERG_11812</name>
</gene>
<evidence type="ECO:0000313" key="1">
    <source>
        <dbReference type="EMBL" id="KFL60797.1"/>
    </source>
</evidence>
<sequence length="159" mass="18103">MHSAHALQQHCRVAKFYRHEDGIRDTSPIRPLARLVILLAMGRVEGSGQSHGSRPQKHGEFYRQNCVASDKYAGFPRIGRQSSSRHKLKPRPEKQEANLVTMNGVRSKENICLEIPRIRFRQTARARNPGVPAGKVSRIRIRKQHLLCDASQYFGVDPE</sequence>
<dbReference type="OrthoDB" id="10590691at2759"/>
<dbReference type="VEuPathDB" id="FungiDB:TERG_11812"/>